<dbReference type="eggNOG" id="COG0189">
    <property type="taxonomic scope" value="Bacteria"/>
</dbReference>
<proteinExistence type="predicted"/>
<dbReference type="STRING" id="572479.Hprae_1384"/>
<dbReference type="RefSeq" id="WP_014553537.1">
    <property type="nucleotide sequence ID" value="NC_017455.1"/>
</dbReference>
<reference evidence="2" key="1">
    <citation type="submission" date="2010-10" db="EMBL/GenBank/DDBJ databases">
        <title>The complete genome of Halanaerobium praevalens DSM 2228.</title>
        <authorList>
            <consortium name="US DOE Joint Genome Institute (JGI-PGF)"/>
            <person name="Lucas S."/>
            <person name="Copeland A."/>
            <person name="Lapidus A."/>
            <person name="Glavina del Rio T."/>
            <person name="Dalin E."/>
            <person name="Tice H."/>
            <person name="Bruce D."/>
            <person name="Goodwin L."/>
            <person name="Pitluck S."/>
            <person name="Kyrpides N."/>
            <person name="Mavromatis K."/>
            <person name="Ivanova N."/>
            <person name="Ovchinnikova G."/>
            <person name="Chertkov O."/>
            <person name="Detter J.C."/>
            <person name="Han C."/>
            <person name="Larimer F."/>
            <person name="Land M."/>
            <person name="Hauser L."/>
            <person name="Markowitz V."/>
            <person name="Cheng J.-F."/>
            <person name="Hugenholtz P."/>
            <person name="Woyke T."/>
            <person name="Wu D."/>
            <person name="Tindall B."/>
            <person name="Pomrenke H.G."/>
            <person name="Brambilla E."/>
            <person name="Klenk H.-P."/>
            <person name="Eisen J.A."/>
        </authorList>
    </citation>
    <scope>NUCLEOTIDE SEQUENCE [LARGE SCALE GENOMIC DNA]</scope>
    <source>
        <strain evidence="2">ATCC 33744 / DSM 2228 / GSL</strain>
    </source>
</reference>
<evidence type="ECO:0000313" key="1">
    <source>
        <dbReference type="EMBL" id="ADO77514.1"/>
    </source>
</evidence>
<sequence>MEKILVITSSYDLTVDYIIDKFNDNLNFFRLNTDKLDDYNIKVYNDGWKISNDFYKISENETLSIYYRKPVLPDISFYPKKYHRMMYKEILTLIEGIVNSFEGKCLTKPIILKRADNKIIQLKAAKKVGFNIPQSLITNSNVFADEFIKKSKAIVKPISVGKINYKDKTGRDKIGIIQTNLVNKNIEFDGLELSPAYFQSYITKDYELRVTVVNKKFYSIKIETDDDIDWRKSDDIKYSFVCLPNNIKRKCLEFMKIFNLNYGAFDFIVSDGKYIFLEINANGQWAWLEDELNLDISNAIINFLAGDKNVE</sequence>
<keyword evidence="2" id="KW-1185">Reference proteome</keyword>
<dbReference type="EMBL" id="CP002175">
    <property type="protein sequence ID" value="ADO77514.1"/>
    <property type="molecule type" value="Genomic_DNA"/>
</dbReference>
<dbReference type="SUPFAM" id="SSF56059">
    <property type="entry name" value="Glutathione synthetase ATP-binding domain-like"/>
    <property type="match status" value="1"/>
</dbReference>
<gene>
    <name evidence="1" type="ordered locus">Hprae_1384</name>
</gene>
<dbReference type="AlphaFoldDB" id="E3DN95"/>
<accession>E3DN95</accession>
<name>E3DN95_HALPG</name>
<dbReference type="HOGENOM" id="CLU_055286_2_0_9"/>
<dbReference type="PANTHER" id="PTHR21621">
    <property type="entry name" value="RIBOSOMAL PROTEIN S6 MODIFICATION PROTEIN"/>
    <property type="match status" value="1"/>
</dbReference>
<organism evidence="1 2">
    <name type="scientific">Halanaerobium praevalens (strain ATCC 33744 / DSM 2228 / GSL)</name>
    <dbReference type="NCBI Taxonomy" id="572479"/>
    <lineage>
        <taxon>Bacteria</taxon>
        <taxon>Bacillati</taxon>
        <taxon>Bacillota</taxon>
        <taxon>Clostridia</taxon>
        <taxon>Halanaerobiales</taxon>
        <taxon>Halanaerobiaceae</taxon>
        <taxon>Halanaerobium</taxon>
    </lineage>
</organism>
<dbReference type="GO" id="GO:0009432">
    <property type="term" value="P:SOS response"/>
    <property type="evidence" value="ECO:0007669"/>
    <property type="project" value="TreeGrafter"/>
</dbReference>
<dbReference type="PATRIC" id="fig|572479.3.peg.1403"/>
<protein>
    <submittedName>
        <fullName evidence="1">Uncharacterized protein</fullName>
    </submittedName>
</protein>
<dbReference type="Gene3D" id="3.30.470.20">
    <property type="entry name" value="ATP-grasp fold, B domain"/>
    <property type="match status" value="1"/>
</dbReference>
<dbReference type="SMR" id="E3DN95"/>
<dbReference type="PANTHER" id="PTHR21621:SF7">
    <property type="entry name" value="RIBOSOMAL PROTEIN BS6--L-GLUTAMATE LIGASE"/>
    <property type="match status" value="1"/>
</dbReference>
<evidence type="ECO:0000313" key="2">
    <source>
        <dbReference type="Proteomes" id="UP000006866"/>
    </source>
</evidence>
<dbReference type="GO" id="GO:0005737">
    <property type="term" value="C:cytoplasm"/>
    <property type="evidence" value="ECO:0007669"/>
    <property type="project" value="TreeGrafter"/>
</dbReference>
<dbReference type="Proteomes" id="UP000006866">
    <property type="component" value="Chromosome"/>
</dbReference>
<dbReference type="KEGG" id="hpk:Hprae_1384"/>
<dbReference type="GO" id="GO:0018169">
    <property type="term" value="F:ribosomal S6-glutamic acid ligase activity"/>
    <property type="evidence" value="ECO:0007669"/>
    <property type="project" value="TreeGrafter"/>
</dbReference>
<reference evidence="1 2" key="2">
    <citation type="journal article" date="2011" name="Stand. Genomic Sci.">
        <title>Complete genome sequence of the extremely halophilic Halanaerobium praevalens type strain (GSL).</title>
        <authorList>
            <person name="Ivanova N."/>
            <person name="Sikorski J."/>
            <person name="Chertkov O."/>
            <person name="Nolan M."/>
            <person name="Lucas S."/>
            <person name="Hammon N."/>
            <person name="Deshpande S."/>
            <person name="Cheng J.F."/>
            <person name="Tapia R."/>
            <person name="Han C."/>
            <person name="Goodwin L."/>
            <person name="Pitluck S."/>
            <person name="Huntemann M."/>
            <person name="Liolios K."/>
            <person name="Pagani I."/>
            <person name="Mavromatis K."/>
            <person name="Ovchinikova G."/>
            <person name="Pati A."/>
            <person name="Chen A."/>
            <person name="Palaniappan K."/>
            <person name="Land M."/>
            <person name="Hauser L."/>
            <person name="Brambilla E.M."/>
            <person name="Kannan K.P."/>
            <person name="Rohde M."/>
            <person name="Tindall B.J."/>
            <person name="Goker M."/>
            <person name="Detter J.C."/>
            <person name="Woyke T."/>
            <person name="Bristow J."/>
            <person name="Eisen J.A."/>
            <person name="Markowitz V."/>
            <person name="Hugenholtz P."/>
            <person name="Kyrpides N.C."/>
            <person name="Klenk H.P."/>
            <person name="Lapidus A."/>
        </authorList>
    </citation>
    <scope>NUCLEOTIDE SEQUENCE [LARGE SCALE GENOMIC DNA]</scope>
    <source>
        <strain evidence="2">ATCC 33744 / DSM 2228 / GSL</strain>
    </source>
</reference>